<evidence type="ECO:0000313" key="2">
    <source>
        <dbReference type="EMBL" id="KEO89900.1"/>
    </source>
</evidence>
<name>A0A074MAW2_9SPHN</name>
<dbReference type="EMBL" id="JMIX01000013">
    <property type="protein sequence ID" value="KEO89900.1"/>
    <property type="molecule type" value="Genomic_DNA"/>
</dbReference>
<keyword evidence="1" id="KW-1133">Transmembrane helix</keyword>
<gene>
    <name evidence="2" type="ORF">EH32_02630</name>
</gene>
<feature type="transmembrane region" description="Helical" evidence="1">
    <location>
        <begin position="51"/>
        <end position="74"/>
    </location>
</feature>
<accession>A0A074MAW2</accession>
<evidence type="ECO:0000256" key="1">
    <source>
        <dbReference type="SAM" id="Phobius"/>
    </source>
</evidence>
<protein>
    <submittedName>
        <fullName evidence="2">Uncharacterized protein</fullName>
    </submittedName>
</protein>
<keyword evidence="1" id="KW-0812">Transmembrane</keyword>
<organism evidence="2 3">
    <name type="scientific">Erythrobacter litoralis</name>
    <dbReference type="NCBI Taxonomy" id="39960"/>
    <lineage>
        <taxon>Bacteria</taxon>
        <taxon>Pseudomonadati</taxon>
        <taxon>Pseudomonadota</taxon>
        <taxon>Alphaproteobacteria</taxon>
        <taxon>Sphingomonadales</taxon>
        <taxon>Erythrobacteraceae</taxon>
        <taxon>Erythrobacter/Porphyrobacter group</taxon>
        <taxon>Erythrobacter</taxon>
    </lineage>
</organism>
<keyword evidence="1" id="KW-0472">Membrane</keyword>
<evidence type="ECO:0000313" key="3">
    <source>
        <dbReference type="Proteomes" id="UP000027866"/>
    </source>
</evidence>
<keyword evidence="3" id="KW-1185">Reference proteome</keyword>
<proteinExistence type="predicted"/>
<feature type="transmembrane region" description="Helical" evidence="1">
    <location>
        <begin position="25"/>
        <end position="44"/>
    </location>
</feature>
<dbReference type="AlphaFoldDB" id="A0A074MAW2"/>
<reference evidence="2 3" key="1">
    <citation type="submission" date="2014-04" db="EMBL/GenBank/DDBJ databases">
        <title>A comprehensive comparison of genomes of Erythrobacter spp. Strains.</title>
        <authorList>
            <person name="Zheng Q."/>
        </authorList>
    </citation>
    <scope>NUCLEOTIDE SEQUENCE [LARGE SCALE GENOMIC DNA]</scope>
    <source>
        <strain evidence="2 3">DSM 8509</strain>
    </source>
</reference>
<dbReference type="Proteomes" id="UP000027866">
    <property type="component" value="Unassembled WGS sequence"/>
</dbReference>
<comment type="caution">
    <text evidence="2">The sequence shown here is derived from an EMBL/GenBank/DDBJ whole genome shotgun (WGS) entry which is preliminary data.</text>
</comment>
<sequence length="98" mass="10360">MRLMGFLFLGLTFLAGITVGTVEYALINVVVFLLLALAVAKFLAPRFGSNGLAFGMAGAFFASFLWPYLLIFGLDGTCEGDECLANGVFVAASPQESP</sequence>